<keyword evidence="3" id="KW-1185">Reference proteome</keyword>
<reference evidence="2 3" key="1">
    <citation type="journal article" date="2015" name="Genome Biol. Evol.">
        <title>Comparative Genomics of a Bacterivorous Green Alga Reveals Evolutionary Causalities and Consequences of Phago-Mixotrophic Mode of Nutrition.</title>
        <authorList>
            <person name="Burns J.A."/>
            <person name="Paasch A."/>
            <person name="Narechania A."/>
            <person name="Kim E."/>
        </authorList>
    </citation>
    <scope>NUCLEOTIDE SEQUENCE [LARGE SCALE GENOMIC DNA]</scope>
    <source>
        <strain evidence="2 3">PLY_AMNH</strain>
    </source>
</reference>
<feature type="compositionally biased region" description="Basic and acidic residues" evidence="1">
    <location>
        <begin position="195"/>
        <end position="215"/>
    </location>
</feature>
<feature type="compositionally biased region" description="Basic and acidic residues" evidence="1">
    <location>
        <begin position="7"/>
        <end position="27"/>
    </location>
</feature>
<protein>
    <submittedName>
        <fullName evidence="2">Uncharacterized protein</fullName>
    </submittedName>
</protein>
<feature type="compositionally biased region" description="Basic and acidic residues" evidence="1">
    <location>
        <begin position="85"/>
        <end position="126"/>
    </location>
</feature>
<organism evidence="2 3">
    <name type="scientific">Cymbomonas tetramitiformis</name>
    <dbReference type="NCBI Taxonomy" id="36881"/>
    <lineage>
        <taxon>Eukaryota</taxon>
        <taxon>Viridiplantae</taxon>
        <taxon>Chlorophyta</taxon>
        <taxon>Pyramimonadophyceae</taxon>
        <taxon>Pyramimonadales</taxon>
        <taxon>Pyramimonadaceae</taxon>
        <taxon>Cymbomonas</taxon>
    </lineage>
</organism>
<dbReference type="EMBL" id="LGRX02016095">
    <property type="protein sequence ID" value="KAK3262580.1"/>
    <property type="molecule type" value="Genomic_DNA"/>
</dbReference>
<name>A0AAE0KW33_9CHLO</name>
<feature type="compositionally biased region" description="Low complexity" evidence="1">
    <location>
        <begin position="40"/>
        <end position="50"/>
    </location>
</feature>
<evidence type="ECO:0000313" key="3">
    <source>
        <dbReference type="Proteomes" id="UP001190700"/>
    </source>
</evidence>
<proteinExistence type="predicted"/>
<sequence>MMADAIQEYRRNARTEDADQGEVRETTGEDWQQGPQERQGNANEGNGNEGTAVSASTDISQEEGAEKTKRKKLRIQRAGQPPGKPEVDMFRIFKTQADELETRREQEIQSHDEEHRKRKQSPEQKNTRTTHTKLPGGSTIRAATGGQPTKQPRRQTATDKEGEHLQEGKPGEKTDKRKDPRPGKVGTMHAQTDGNIRERNGERRAVRNKTGKLEHKRADQGLRLWRNSDNGKAQAFDVTILTEVENAWRTIRMQTHSSW</sequence>
<feature type="compositionally biased region" description="Basic and acidic residues" evidence="1">
    <location>
        <begin position="156"/>
        <end position="182"/>
    </location>
</feature>
<feature type="region of interest" description="Disordered" evidence="1">
    <location>
        <begin position="1"/>
        <end position="215"/>
    </location>
</feature>
<evidence type="ECO:0000256" key="1">
    <source>
        <dbReference type="SAM" id="MobiDB-lite"/>
    </source>
</evidence>
<dbReference type="AlphaFoldDB" id="A0AAE0KW33"/>
<evidence type="ECO:0000313" key="2">
    <source>
        <dbReference type="EMBL" id="KAK3262580.1"/>
    </source>
</evidence>
<comment type="caution">
    <text evidence="2">The sequence shown here is derived from an EMBL/GenBank/DDBJ whole genome shotgun (WGS) entry which is preliminary data.</text>
</comment>
<feature type="compositionally biased region" description="Polar residues" evidence="1">
    <location>
        <begin position="29"/>
        <end position="39"/>
    </location>
</feature>
<accession>A0AAE0KW33</accession>
<dbReference type="Proteomes" id="UP001190700">
    <property type="component" value="Unassembled WGS sequence"/>
</dbReference>
<gene>
    <name evidence="2" type="ORF">CYMTET_28570</name>
</gene>